<dbReference type="PANTHER" id="PTHR30486">
    <property type="entry name" value="TWITCHING MOTILITY PROTEIN PILT"/>
    <property type="match status" value="1"/>
</dbReference>
<dbReference type="Proteomes" id="UP000287394">
    <property type="component" value="Chromosome"/>
</dbReference>
<comment type="similarity">
    <text evidence="1">Belongs to the GSP E family.</text>
</comment>
<protein>
    <submittedName>
        <fullName evidence="2">Twitching motility protein PilT</fullName>
    </submittedName>
</protein>
<organism evidence="2 3">
    <name type="scientific">Capsulimonas corticalis</name>
    <dbReference type="NCBI Taxonomy" id="2219043"/>
    <lineage>
        <taxon>Bacteria</taxon>
        <taxon>Bacillati</taxon>
        <taxon>Armatimonadota</taxon>
        <taxon>Armatimonadia</taxon>
        <taxon>Capsulimonadales</taxon>
        <taxon>Capsulimonadaceae</taxon>
        <taxon>Capsulimonas</taxon>
    </lineage>
</organism>
<dbReference type="Gene3D" id="3.40.50.300">
    <property type="entry name" value="P-loop containing nucleotide triphosphate hydrolases"/>
    <property type="match status" value="1"/>
</dbReference>
<accession>A0A402CSS4</accession>
<dbReference type="Gene3D" id="3.30.450.90">
    <property type="match status" value="1"/>
</dbReference>
<proteinExistence type="inferred from homology"/>
<dbReference type="EMBL" id="AP025739">
    <property type="protein sequence ID" value="BDI30974.1"/>
    <property type="molecule type" value="Genomic_DNA"/>
</dbReference>
<dbReference type="GO" id="GO:0016887">
    <property type="term" value="F:ATP hydrolysis activity"/>
    <property type="evidence" value="ECO:0007669"/>
    <property type="project" value="InterPro"/>
</dbReference>
<evidence type="ECO:0000313" key="3">
    <source>
        <dbReference type="Proteomes" id="UP000287394"/>
    </source>
</evidence>
<dbReference type="InterPro" id="IPR027417">
    <property type="entry name" value="P-loop_NTPase"/>
</dbReference>
<gene>
    <name evidence="2" type="ORF">CCAX7_30250</name>
</gene>
<sequence length="384" mass="41447">MMEFTSLLQLMIDRSATDMHLAAGLPPVLRVDGALLPAEEAASPLPDPETSPLAAVLFPRGSDTAYPRVRAHSTRLPNFDQGQIQALLEPLLSSQQQKSIAANYAARILVEHDKSFFLVTVFGGSRQWTAAVRRLISKAPTLTDLQFPATTSWMVQKPQGLMLVTGSQARDTKTTAAALLNGINMSRTLRALTIESDPGYLQTSKMSMVTQMFVGLDIASAADGLRLARDCDMELVYIDDLADGDTLRCALDLMNAGCAVIAAGPAKDTSTAINRLIDRSADAAASVRSCLSEHLCAAIAQHRIPNTKGGGSHIAYEILLGTPSVKKLIAAGERDFRPAMRAGQDAHMITMADAVRQYYERGFITKETMMECIAEFQADVADDC</sequence>
<dbReference type="PANTHER" id="PTHR30486:SF6">
    <property type="entry name" value="TYPE IV PILUS RETRACTATION ATPASE PILT"/>
    <property type="match status" value="1"/>
</dbReference>
<dbReference type="SUPFAM" id="SSF52540">
    <property type="entry name" value="P-loop containing nucleoside triphosphate hydrolases"/>
    <property type="match status" value="1"/>
</dbReference>
<dbReference type="InterPro" id="IPR050921">
    <property type="entry name" value="T4SS_GSP_E_ATPase"/>
</dbReference>
<dbReference type="AlphaFoldDB" id="A0A402CSS4"/>
<reference evidence="2 3" key="1">
    <citation type="journal article" date="2019" name="Int. J. Syst. Evol. Microbiol.">
        <title>Capsulimonas corticalis gen. nov., sp. nov., an aerobic capsulated bacterium, of a novel bacterial order, Capsulimonadales ord. nov., of the class Armatimonadia of the phylum Armatimonadetes.</title>
        <authorList>
            <person name="Li J."/>
            <person name="Kudo C."/>
            <person name="Tonouchi A."/>
        </authorList>
    </citation>
    <scope>NUCLEOTIDE SEQUENCE [LARGE SCALE GENOMIC DNA]</scope>
    <source>
        <strain evidence="2 3">AX-7</strain>
    </source>
</reference>
<keyword evidence="3" id="KW-1185">Reference proteome</keyword>
<evidence type="ECO:0000313" key="2">
    <source>
        <dbReference type="EMBL" id="BDI30974.1"/>
    </source>
</evidence>
<dbReference type="KEGG" id="ccot:CCAX7_30250"/>
<name>A0A402CSS4_9BACT</name>
<evidence type="ECO:0000256" key="1">
    <source>
        <dbReference type="ARBA" id="ARBA00006611"/>
    </source>
</evidence>